<dbReference type="AlphaFoldDB" id="A0A7S1X4Y8"/>
<dbReference type="InterPro" id="IPR036259">
    <property type="entry name" value="MFS_trans_sf"/>
</dbReference>
<evidence type="ECO:0000256" key="2">
    <source>
        <dbReference type="ARBA" id="ARBA00005982"/>
    </source>
</evidence>
<dbReference type="PANTHER" id="PTHR11654">
    <property type="entry name" value="OLIGOPEPTIDE TRANSPORTER-RELATED"/>
    <property type="match status" value="1"/>
</dbReference>
<dbReference type="InterPro" id="IPR000109">
    <property type="entry name" value="POT_fam"/>
</dbReference>
<feature type="region of interest" description="Disordered" evidence="6">
    <location>
        <begin position="298"/>
        <end position="358"/>
    </location>
</feature>
<dbReference type="Gene3D" id="1.20.1250.20">
    <property type="entry name" value="MFS general substrate transporter like domains"/>
    <property type="match status" value="1"/>
</dbReference>
<proteinExistence type="inferred from homology"/>
<evidence type="ECO:0000313" key="8">
    <source>
        <dbReference type="EMBL" id="CAD9208658.1"/>
    </source>
</evidence>
<dbReference type="GO" id="GO:0022857">
    <property type="term" value="F:transmembrane transporter activity"/>
    <property type="evidence" value="ECO:0007669"/>
    <property type="project" value="InterPro"/>
</dbReference>
<sequence>MEGSLRDPLLSGNGGGERQPPKMHPSQSLKWLDKATLGESTGSGEPMSRPRFSAKQVEEVRLVLRMLPIFFTTVLYATVYTQFSSFFILQGDYMERRTYGFTVPAASLTIFDTIAILALVPLYEHALLPALTRLRRRPSMLKRIGAGMVVATLAMLAAAAVERQRKLHLLSAVDGSSLHVLWQIPQYVLIGGSEVLCMVGQLEFFYDQAPDVMRSMAMALQLLSISLGSYLSGALTAGVKYATAGPDGEGGWLPKDLNQGHLDYFFLLLALLMMFNLGLFAVVSSRYVYKEVSHRHTLRRGGPEPVAADDDDGAPGPSSRQQAPPATALPIAMIPPERGFHTGTTPSSDPYARSITAVPQSMVLPGPMR</sequence>
<protein>
    <submittedName>
        <fullName evidence="8">Uncharacterized protein</fullName>
    </submittedName>
</protein>
<accession>A0A7S1X4Y8</accession>
<evidence type="ECO:0000256" key="5">
    <source>
        <dbReference type="ARBA" id="ARBA00023136"/>
    </source>
</evidence>
<evidence type="ECO:0000256" key="7">
    <source>
        <dbReference type="SAM" id="Phobius"/>
    </source>
</evidence>
<comment type="subcellular location">
    <subcellularLocation>
        <location evidence="1">Membrane</location>
        <topology evidence="1">Multi-pass membrane protein</topology>
    </subcellularLocation>
</comment>
<organism evidence="8">
    <name type="scientific">Tetraselmis chuii</name>
    <dbReference type="NCBI Taxonomy" id="63592"/>
    <lineage>
        <taxon>Eukaryota</taxon>
        <taxon>Viridiplantae</taxon>
        <taxon>Chlorophyta</taxon>
        <taxon>core chlorophytes</taxon>
        <taxon>Chlorodendrophyceae</taxon>
        <taxon>Chlorodendrales</taxon>
        <taxon>Chlorodendraceae</taxon>
        <taxon>Tetraselmis</taxon>
    </lineage>
</organism>
<name>A0A7S1X4Y8_9CHLO</name>
<keyword evidence="4 7" id="KW-1133">Transmembrane helix</keyword>
<feature type="transmembrane region" description="Helical" evidence="7">
    <location>
        <begin position="103"/>
        <end position="123"/>
    </location>
</feature>
<dbReference type="SUPFAM" id="SSF103473">
    <property type="entry name" value="MFS general substrate transporter"/>
    <property type="match status" value="1"/>
</dbReference>
<feature type="transmembrane region" description="Helical" evidence="7">
    <location>
        <begin position="62"/>
        <end position="83"/>
    </location>
</feature>
<evidence type="ECO:0000256" key="4">
    <source>
        <dbReference type="ARBA" id="ARBA00022989"/>
    </source>
</evidence>
<evidence type="ECO:0000256" key="6">
    <source>
        <dbReference type="SAM" id="MobiDB-lite"/>
    </source>
</evidence>
<evidence type="ECO:0000256" key="3">
    <source>
        <dbReference type="ARBA" id="ARBA00022692"/>
    </source>
</evidence>
<reference evidence="8" key="1">
    <citation type="submission" date="2021-01" db="EMBL/GenBank/DDBJ databases">
        <authorList>
            <person name="Corre E."/>
            <person name="Pelletier E."/>
            <person name="Niang G."/>
            <person name="Scheremetjew M."/>
            <person name="Finn R."/>
            <person name="Kale V."/>
            <person name="Holt S."/>
            <person name="Cochrane G."/>
            <person name="Meng A."/>
            <person name="Brown T."/>
            <person name="Cohen L."/>
        </authorList>
    </citation>
    <scope>NUCLEOTIDE SEQUENCE</scope>
    <source>
        <strain evidence="8">PLY429</strain>
    </source>
</reference>
<keyword evidence="5 7" id="KW-0472">Membrane</keyword>
<feature type="transmembrane region" description="Helical" evidence="7">
    <location>
        <begin position="264"/>
        <end position="289"/>
    </location>
</feature>
<gene>
    <name evidence="8" type="ORF">TCHU04912_LOCUS10896</name>
</gene>
<feature type="transmembrane region" description="Helical" evidence="7">
    <location>
        <begin position="144"/>
        <end position="161"/>
    </location>
</feature>
<dbReference type="EMBL" id="HBGG01020953">
    <property type="protein sequence ID" value="CAD9208658.1"/>
    <property type="molecule type" value="Transcribed_RNA"/>
</dbReference>
<feature type="transmembrane region" description="Helical" evidence="7">
    <location>
        <begin position="218"/>
        <end position="244"/>
    </location>
</feature>
<feature type="region of interest" description="Disordered" evidence="6">
    <location>
        <begin position="1"/>
        <end position="28"/>
    </location>
</feature>
<comment type="similarity">
    <text evidence="2">Belongs to the major facilitator superfamily. Proton-dependent oligopeptide transporter (POT/PTR) (TC 2.A.17) family.</text>
</comment>
<evidence type="ECO:0000256" key="1">
    <source>
        <dbReference type="ARBA" id="ARBA00004141"/>
    </source>
</evidence>
<dbReference type="Pfam" id="PF00854">
    <property type="entry name" value="PTR2"/>
    <property type="match status" value="1"/>
</dbReference>
<keyword evidence="3 7" id="KW-0812">Transmembrane</keyword>
<dbReference type="GO" id="GO:0016020">
    <property type="term" value="C:membrane"/>
    <property type="evidence" value="ECO:0007669"/>
    <property type="project" value="UniProtKB-SubCell"/>
</dbReference>